<dbReference type="RefSeq" id="WP_091833666.1">
    <property type="nucleotide sequence ID" value="NZ_FNZK01000017.1"/>
</dbReference>
<dbReference type="InterPro" id="IPR013131">
    <property type="entry name" value="Mannitol_DH_N"/>
</dbReference>
<comment type="catalytic activity">
    <reaction evidence="3">
        <text>D-mannitol 1-phosphate + NAD(+) = beta-D-fructose 6-phosphate + NADH + H(+)</text>
        <dbReference type="Rhea" id="RHEA:19661"/>
        <dbReference type="ChEBI" id="CHEBI:15378"/>
        <dbReference type="ChEBI" id="CHEBI:57540"/>
        <dbReference type="ChEBI" id="CHEBI:57634"/>
        <dbReference type="ChEBI" id="CHEBI:57945"/>
        <dbReference type="ChEBI" id="CHEBI:61381"/>
        <dbReference type="EC" id="1.1.1.17"/>
    </reaction>
</comment>
<evidence type="ECO:0000259" key="4">
    <source>
        <dbReference type="Pfam" id="PF01232"/>
    </source>
</evidence>
<organism evidence="6 7">
    <name type="scientific">Propionispira arboris</name>
    <dbReference type="NCBI Taxonomy" id="84035"/>
    <lineage>
        <taxon>Bacteria</taxon>
        <taxon>Bacillati</taxon>
        <taxon>Bacillota</taxon>
        <taxon>Negativicutes</taxon>
        <taxon>Selenomonadales</taxon>
        <taxon>Selenomonadaceae</taxon>
        <taxon>Propionispira</taxon>
    </lineage>
</organism>
<dbReference type="Gene3D" id="1.10.1040.10">
    <property type="entry name" value="N-(1-d-carboxylethyl)-l-norvaline Dehydrogenase, domain 2"/>
    <property type="match status" value="1"/>
</dbReference>
<dbReference type="GO" id="GO:0008926">
    <property type="term" value="F:mannitol-1-phosphate 5-dehydrogenase activity"/>
    <property type="evidence" value="ECO:0007669"/>
    <property type="project" value="UniProtKB-EC"/>
</dbReference>
<keyword evidence="2" id="KW-0520">NAD</keyword>
<dbReference type="SUPFAM" id="SSF48179">
    <property type="entry name" value="6-phosphogluconate dehydrogenase C-terminal domain-like"/>
    <property type="match status" value="1"/>
</dbReference>
<evidence type="ECO:0000256" key="2">
    <source>
        <dbReference type="ARBA" id="ARBA00023027"/>
    </source>
</evidence>
<evidence type="ECO:0000256" key="3">
    <source>
        <dbReference type="ARBA" id="ARBA00048615"/>
    </source>
</evidence>
<proteinExistence type="predicted"/>
<evidence type="ECO:0000313" key="7">
    <source>
        <dbReference type="Proteomes" id="UP000199662"/>
    </source>
</evidence>
<dbReference type="SUPFAM" id="SSF51735">
    <property type="entry name" value="NAD(P)-binding Rossmann-fold domains"/>
    <property type="match status" value="1"/>
</dbReference>
<feature type="domain" description="Mannitol dehydrogenase N-terminal" evidence="4">
    <location>
        <begin position="16"/>
        <end position="259"/>
    </location>
</feature>
<dbReference type="InterPro" id="IPR013118">
    <property type="entry name" value="Mannitol_DH_C"/>
</dbReference>
<dbReference type="Pfam" id="PF08125">
    <property type="entry name" value="Mannitol_dh_C"/>
    <property type="match status" value="1"/>
</dbReference>
<evidence type="ECO:0000313" key="6">
    <source>
        <dbReference type="EMBL" id="SEJ79909.1"/>
    </source>
</evidence>
<dbReference type="GO" id="GO:0019698">
    <property type="term" value="P:D-galacturonate catabolic process"/>
    <property type="evidence" value="ECO:0007669"/>
    <property type="project" value="TreeGrafter"/>
</dbReference>
<name>A0A1H7BQM4_9FIRM</name>
<dbReference type="Pfam" id="PF01232">
    <property type="entry name" value="Mannitol_dh"/>
    <property type="match status" value="1"/>
</dbReference>
<reference evidence="6 7" key="1">
    <citation type="submission" date="2016-10" db="EMBL/GenBank/DDBJ databases">
        <authorList>
            <person name="de Groot N.N."/>
        </authorList>
    </citation>
    <scope>NUCLEOTIDE SEQUENCE [LARGE SCALE GENOMIC DNA]</scope>
    <source>
        <strain evidence="6 7">DSM 2179</strain>
    </source>
</reference>
<dbReference type="PANTHER" id="PTHR30524">
    <property type="entry name" value="MANNITOL-1-PHOSPHATE 5-DEHYDROGENASE"/>
    <property type="match status" value="1"/>
</dbReference>
<dbReference type="Gene3D" id="3.40.50.720">
    <property type="entry name" value="NAD(P)-binding Rossmann-like Domain"/>
    <property type="match status" value="1"/>
</dbReference>
<keyword evidence="7" id="KW-1185">Reference proteome</keyword>
<dbReference type="EMBL" id="FNZK01000017">
    <property type="protein sequence ID" value="SEJ79909.1"/>
    <property type="molecule type" value="Genomic_DNA"/>
</dbReference>
<dbReference type="InterPro" id="IPR013328">
    <property type="entry name" value="6PGD_dom2"/>
</dbReference>
<dbReference type="GO" id="GO:0019592">
    <property type="term" value="P:mannitol catabolic process"/>
    <property type="evidence" value="ECO:0007669"/>
    <property type="project" value="TreeGrafter"/>
</dbReference>
<dbReference type="NCBIfam" id="NF002969">
    <property type="entry name" value="PRK03643.1"/>
    <property type="match status" value="1"/>
</dbReference>
<dbReference type="GO" id="GO:0009026">
    <property type="term" value="F:tagaturonate reductase activity"/>
    <property type="evidence" value="ECO:0007669"/>
    <property type="project" value="TreeGrafter"/>
</dbReference>
<evidence type="ECO:0000259" key="5">
    <source>
        <dbReference type="Pfam" id="PF08125"/>
    </source>
</evidence>
<dbReference type="PANTHER" id="PTHR30524:SF0">
    <property type="entry name" value="ALTRONATE OXIDOREDUCTASE-RELATED"/>
    <property type="match status" value="1"/>
</dbReference>
<dbReference type="Proteomes" id="UP000199662">
    <property type="component" value="Unassembled WGS sequence"/>
</dbReference>
<feature type="domain" description="Mannitol dehydrogenase C-terminal" evidence="5">
    <location>
        <begin position="270"/>
        <end position="471"/>
    </location>
</feature>
<dbReference type="InterPro" id="IPR036291">
    <property type="entry name" value="NAD(P)-bd_dom_sf"/>
</dbReference>
<dbReference type="STRING" id="84035.SAMN05660742_11780"/>
<evidence type="ECO:0000256" key="1">
    <source>
        <dbReference type="ARBA" id="ARBA00023002"/>
    </source>
</evidence>
<protein>
    <submittedName>
        <fullName evidence="6">Tagaturonate reductase</fullName>
    </submittedName>
</protein>
<accession>A0A1H7BQM4</accession>
<dbReference type="AlphaFoldDB" id="A0A1H7BQM4"/>
<sequence length="486" mass="55446">MKTIKEFYKKPQNPIKVIQFGEGNFMRGFIDYLIDVSNEKGLFQGDVAIVKPRKGTLEKFNEQKNVYTVSLRGLKDGKVYVENRLVHCIQKVIGSYEQYDEFMALAKLDSLEYVVSNTTEAGIVYDATDVLAATPPTSYPAKLTKFLYERFQAFHGDKAKGLILLPLELIEGNGQKLKECILGYSKLWQLEEEFAQWICSANTFCDTLVDRIVTGYPKDEVDELQKKFGYRDDLLTAAEPFGLWVVEPERDLAAQLPWSSDTISIVLTKDLKPYRDTKVRILNGTHTSMVLGAYLAGHDYVRQCMEDETMYKFISKTVMTEIVPTVELSKEEAVQFANSVFERFQNPFVKHALLSIALNSVSKWRTRILPTFKDHYRAQHSVPKFLTFSFAALIAFYRSGSFINGELIGSRDGEAYVIQDDPKVMEFIGTRLDKPVAEFTALFAKQTEFWGEDLTTYDGFVDEVSKDLTAIKTLGMKQFIEQFVSE</sequence>
<gene>
    <name evidence="6" type="ORF">SAMN05660742_11780</name>
</gene>
<dbReference type="InterPro" id="IPR008927">
    <property type="entry name" value="6-PGluconate_DH-like_C_sf"/>
</dbReference>
<keyword evidence="1" id="KW-0560">Oxidoreductase</keyword>
<dbReference type="GO" id="GO:0005829">
    <property type="term" value="C:cytosol"/>
    <property type="evidence" value="ECO:0007669"/>
    <property type="project" value="TreeGrafter"/>
</dbReference>